<dbReference type="SUPFAM" id="SSF57701">
    <property type="entry name" value="Zn2/Cys6 DNA-binding domain"/>
    <property type="match status" value="1"/>
</dbReference>
<dbReference type="CDD" id="cd12148">
    <property type="entry name" value="fungal_TF_MHR"/>
    <property type="match status" value="1"/>
</dbReference>
<evidence type="ECO:0000259" key="4">
    <source>
        <dbReference type="PROSITE" id="PS50048"/>
    </source>
</evidence>
<gene>
    <name evidence="5" type="ORF">BU23DRAFT_651917</name>
</gene>
<dbReference type="GO" id="GO:0000981">
    <property type="term" value="F:DNA-binding transcription factor activity, RNA polymerase II-specific"/>
    <property type="evidence" value="ECO:0007669"/>
    <property type="project" value="InterPro"/>
</dbReference>
<accession>A0A6A5UXK8</accession>
<evidence type="ECO:0000313" key="5">
    <source>
        <dbReference type="EMBL" id="KAF1969721.1"/>
    </source>
</evidence>
<dbReference type="Gene3D" id="4.10.240.10">
    <property type="entry name" value="Zn(2)-C6 fungal-type DNA-binding domain"/>
    <property type="match status" value="1"/>
</dbReference>
<evidence type="ECO:0000256" key="1">
    <source>
        <dbReference type="ARBA" id="ARBA00023242"/>
    </source>
</evidence>
<dbReference type="Proteomes" id="UP000800036">
    <property type="component" value="Unassembled WGS sequence"/>
</dbReference>
<keyword evidence="6" id="KW-1185">Reference proteome</keyword>
<dbReference type="Pfam" id="PF00172">
    <property type="entry name" value="Zn_clus"/>
    <property type="match status" value="1"/>
</dbReference>
<dbReference type="AlphaFoldDB" id="A0A6A5UXK8"/>
<feature type="region of interest" description="Disordered" evidence="3">
    <location>
        <begin position="1"/>
        <end position="28"/>
    </location>
</feature>
<feature type="domain" description="Zn(2)-C6 fungal-type" evidence="4">
    <location>
        <begin position="37"/>
        <end position="67"/>
    </location>
</feature>
<dbReference type="GO" id="GO:0008270">
    <property type="term" value="F:zinc ion binding"/>
    <property type="evidence" value="ECO:0007669"/>
    <property type="project" value="InterPro"/>
</dbReference>
<name>A0A6A5UXK8_9PLEO</name>
<evidence type="ECO:0000256" key="2">
    <source>
        <dbReference type="SAM" id="Coils"/>
    </source>
</evidence>
<dbReference type="InterPro" id="IPR036864">
    <property type="entry name" value="Zn2-C6_fun-type_DNA-bd_sf"/>
</dbReference>
<evidence type="ECO:0000313" key="6">
    <source>
        <dbReference type="Proteomes" id="UP000800036"/>
    </source>
</evidence>
<dbReference type="PROSITE" id="PS00463">
    <property type="entry name" value="ZN2_CY6_FUNGAL_1"/>
    <property type="match status" value="1"/>
</dbReference>
<dbReference type="OrthoDB" id="426882at2759"/>
<keyword evidence="1" id="KW-0539">Nucleus</keyword>
<dbReference type="CDD" id="cd00067">
    <property type="entry name" value="GAL4"/>
    <property type="match status" value="1"/>
</dbReference>
<dbReference type="PROSITE" id="PS50048">
    <property type="entry name" value="ZN2_CY6_FUNGAL_2"/>
    <property type="match status" value="1"/>
</dbReference>
<reference evidence="5" key="1">
    <citation type="journal article" date="2020" name="Stud. Mycol.">
        <title>101 Dothideomycetes genomes: a test case for predicting lifestyles and emergence of pathogens.</title>
        <authorList>
            <person name="Haridas S."/>
            <person name="Albert R."/>
            <person name="Binder M."/>
            <person name="Bloem J."/>
            <person name="Labutti K."/>
            <person name="Salamov A."/>
            <person name="Andreopoulos B."/>
            <person name="Baker S."/>
            <person name="Barry K."/>
            <person name="Bills G."/>
            <person name="Bluhm B."/>
            <person name="Cannon C."/>
            <person name="Castanera R."/>
            <person name="Culley D."/>
            <person name="Daum C."/>
            <person name="Ezra D."/>
            <person name="Gonzalez J."/>
            <person name="Henrissat B."/>
            <person name="Kuo A."/>
            <person name="Liang C."/>
            <person name="Lipzen A."/>
            <person name="Lutzoni F."/>
            <person name="Magnuson J."/>
            <person name="Mondo S."/>
            <person name="Nolan M."/>
            <person name="Ohm R."/>
            <person name="Pangilinan J."/>
            <person name="Park H.-J."/>
            <person name="Ramirez L."/>
            <person name="Alfaro M."/>
            <person name="Sun H."/>
            <person name="Tritt A."/>
            <person name="Yoshinaga Y."/>
            <person name="Zwiers L.-H."/>
            <person name="Turgeon B."/>
            <person name="Goodwin S."/>
            <person name="Spatafora J."/>
            <person name="Crous P."/>
            <person name="Grigoriev I."/>
        </authorList>
    </citation>
    <scope>NUCLEOTIDE SEQUENCE</scope>
    <source>
        <strain evidence="5">CBS 107.79</strain>
    </source>
</reference>
<protein>
    <recommendedName>
        <fullName evidence="4">Zn(2)-C6 fungal-type domain-containing protein</fullName>
    </recommendedName>
</protein>
<sequence length="705" mass="80428">MANFRPLQPAPMEEQVPQPHGKPFLTQKPKRTVTLGACVACRKRKSKCDGTRPICSCCSQKDTRCVYDLGPNEKPSQAMKRKNEEMQDELSSLRQLYDSLRMRPEHEALAILHKIRAESPGSSPAHHIRNVTESLRRGQSAYNTSSMQLPESANSFTLPSIRVALDSLSPEPARLPFTSMFSPGYDEPSSQRRRHTSDADVSTRSDSTVSLPPLTSIEALLHPENDDSSDPRLGAIANWTSVSKDTQVLAMFMTLWHKWEYSYYHYLDWDIFLDDLSSGNTDFCSELLVNALLATASFHSSLVKNRSKPFGDSIITRFYREARRLWEAEETQGEKSLPRIQAAMAFFMVFGKHGRDKVGYVFLQEACRLAHNLGLFCLPSPSFQRPHHVPQHKWERARAVTAWALFNFQLTMSFLFYMPPLINSPPLVAIPYEGVRDTEDLFRDECARSVVLLELLNSLIDAENSTSDIPPKPEEVEILYLRLKLWFDRRRSSLYPAKHASPQNLLAAMQYHVFVLRLFQPFTNYESPNEQIKSYRDQALLRTSAAMTELRRLIFLYDNRHGWADTVPIVMHPLMVASFASLEELAHEKHPVFLSESNEIYQGLLTCLHALSTIATYNFYAQLLFRHLAQSCLSLNIPVPVELVSVLDRLQSEEWTKTAASMVSSHYVPNIRKTATEMENARMDAIISQWDALIIKDDNAKRVLP</sequence>
<keyword evidence="2" id="KW-0175">Coiled coil</keyword>
<organism evidence="5 6">
    <name type="scientific">Bimuria novae-zelandiae CBS 107.79</name>
    <dbReference type="NCBI Taxonomy" id="1447943"/>
    <lineage>
        <taxon>Eukaryota</taxon>
        <taxon>Fungi</taxon>
        <taxon>Dikarya</taxon>
        <taxon>Ascomycota</taxon>
        <taxon>Pezizomycotina</taxon>
        <taxon>Dothideomycetes</taxon>
        <taxon>Pleosporomycetidae</taxon>
        <taxon>Pleosporales</taxon>
        <taxon>Massarineae</taxon>
        <taxon>Didymosphaeriaceae</taxon>
        <taxon>Bimuria</taxon>
    </lineage>
</organism>
<dbReference type="InterPro" id="IPR053187">
    <property type="entry name" value="Notoamide_regulator"/>
</dbReference>
<dbReference type="EMBL" id="ML976706">
    <property type="protein sequence ID" value="KAF1969721.1"/>
    <property type="molecule type" value="Genomic_DNA"/>
</dbReference>
<dbReference type="InterPro" id="IPR001138">
    <property type="entry name" value="Zn2Cys6_DnaBD"/>
</dbReference>
<dbReference type="PANTHER" id="PTHR47256">
    <property type="entry name" value="ZN(II)2CYS6 TRANSCRIPTION FACTOR (EUROFUNG)-RELATED"/>
    <property type="match status" value="1"/>
</dbReference>
<feature type="coiled-coil region" evidence="2">
    <location>
        <begin position="76"/>
        <end position="103"/>
    </location>
</feature>
<feature type="region of interest" description="Disordered" evidence="3">
    <location>
        <begin position="178"/>
        <end position="210"/>
    </location>
</feature>
<evidence type="ECO:0000256" key="3">
    <source>
        <dbReference type="SAM" id="MobiDB-lite"/>
    </source>
</evidence>
<proteinExistence type="predicted"/>
<dbReference type="PANTHER" id="PTHR47256:SF1">
    <property type="entry name" value="ZN(II)2CYS6 TRANSCRIPTION FACTOR (EUROFUNG)"/>
    <property type="match status" value="1"/>
</dbReference>
<dbReference type="SMART" id="SM00066">
    <property type="entry name" value="GAL4"/>
    <property type="match status" value="1"/>
</dbReference>